<name>A0A1S2P9P3_9ACTN</name>
<protein>
    <submittedName>
        <fullName evidence="1">Uncharacterized protein</fullName>
    </submittedName>
</protein>
<comment type="caution">
    <text evidence="1">The sequence shown here is derived from an EMBL/GenBank/DDBJ whole genome shotgun (WGS) entry which is preliminary data.</text>
</comment>
<proteinExistence type="predicted"/>
<reference evidence="1 2" key="1">
    <citation type="submission" date="2016-10" db="EMBL/GenBank/DDBJ databases">
        <title>Genome sequence of Streptomyces sp. MUSC 1.</title>
        <authorList>
            <person name="Lee L.-H."/>
            <person name="Ser H.-L."/>
            <person name="Law J.W.-F."/>
        </authorList>
    </citation>
    <scope>NUCLEOTIDE SEQUENCE [LARGE SCALE GENOMIC DNA]</scope>
    <source>
        <strain evidence="1 2">MUSC 1</strain>
    </source>
</reference>
<evidence type="ECO:0000313" key="2">
    <source>
        <dbReference type="Proteomes" id="UP000179642"/>
    </source>
</evidence>
<dbReference type="AlphaFoldDB" id="A0A1S2P9P3"/>
<sequence>MTESVAIPGDGSFQLTVSSATQGQVFSFNIPGTAHRSVVRVTATGGTAGSTVVNYDSTTGFPDGVAAAGSLHAPVNSTGKYANLTRIDFCVKPTKYS</sequence>
<keyword evidence="2" id="KW-1185">Reference proteome</keyword>
<dbReference type="EMBL" id="MLYO01000089">
    <property type="protein sequence ID" value="OIJ90559.1"/>
    <property type="molecule type" value="Genomic_DNA"/>
</dbReference>
<dbReference type="Proteomes" id="UP000179642">
    <property type="component" value="Unassembled WGS sequence"/>
</dbReference>
<evidence type="ECO:0000313" key="1">
    <source>
        <dbReference type="EMBL" id="OIJ90559.1"/>
    </source>
</evidence>
<accession>A0A1S2P9P3</accession>
<organism evidence="1 2">
    <name type="scientific">Streptomyces monashensis</name>
    <dbReference type="NCBI Taxonomy" id="1678012"/>
    <lineage>
        <taxon>Bacteria</taxon>
        <taxon>Bacillati</taxon>
        <taxon>Actinomycetota</taxon>
        <taxon>Actinomycetes</taxon>
        <taxon>Kitasatosporales</taxon>
        <taxon>Streptomycetaceae</taxon>
        <taxon>Streptomyces</taxon>
    </lineage>
</organism>
<gene>
    <name evidence="1" type="ORF">BIV23_40615</name>
</gene>